<protein>
    <submittedName>
        <fullName evidence="2">Uncharacterized protein</fullName>
    </submittedName>
</protein>
<dbReference type="Gene3D" id="2.60.260.20">
    <property type="entry name" value="Urease metallochaperone UreE, N-terminal domain"/>
    <property type="match status" value="1"/>
</dbReference>
<dbReference type="InterPro" id="IPR051339">
    <property type="entry name" value="DnaJ_subfamily_B"/>
</dbReference>
<accession>A0A427AUI5</accession>
<organism evidence="2 3">
    <name type="scientific">Ensete ventricosum</name>
    <name type="common">Abyssinian banana</name>
    <name type="synonym">Musa ensete</name>
    <dbReference type="NCBI Taxonomy" id="4639"/>
    <lineage>
        <taxon>Eukaryota</taxon>
        <taxon>Viridiplantae</taxon>
        <taxon>Streptophyta</taxon>
        <taxon>Embryophyta</taxon>
        <taxon>Tracheophyta</taxon>
        <taxon>Spermatophyta</taxon>
        <taxon>Magnoliopsida</taxon>
        <taxon>Liliopsida</taxon>
        <taxon>Zingiberales</taxon>
        <taxon>Musaceae</taxon>
        <taxon>Ensete</taxon>
    </lineage>
</organism>
<sequence>MSQHMQDLFTYINNVEYGEEGLKGQVPPPGAGETTFFSGSDGGAGSFRFSSADDIFAEFFGFSSPFGGGVSGGSRFPGGMGGMFGEDVFVSAFSSGEEGATMNTQQPLKAAPVEKRLPCNLEDLYKGTSKKMKISREVLDASG</sequence>
<name>A0A427AUI5_ENSVE</name>
<evidence type="ECO:0000256" key="1">
    <source>
        <dbReference type="ARBA" id="ARBA00023186"/>
    </source>
</evidence>
<keyword evidence="1" id="KW-0143">Chaperone</keyword>
<dbReference type="Proteomes" id="UP000287651">
    <property type="component" value="Unassembled WGS sequence"/>
</dbReference>
<dbReference type="GO" id="GO:0051082">
    <property type="term" value="F:unfolded protein binding"/>
    <property type="evidence" value="ECO:0007669"/>
    <property type="project" value="TreeGrafter"/>
</dbReference>
<dbReference type="GO" id="GO:0005829">
    <property type="term" value="C:cytosol"/>
    <property type="evidence" value="ECO:0007669"/>
    <property type="project" value="TreeGrafter"/>
</dbReference>
<dbReference type="AlphaFoldDB" id="A0A427AUI5"/>
<dbReference type="EMBL" id="AMZH03001289">
    <property type="protein sequence ID" value="RRT79881.1"/>
    <property type="molecule type" value="Genomic_DNA"/>
</dbReference>
<dbReference type="PANTHER" id="PTHR24078:SF529">
    <property type="entry name" value="HEAT-SHOCK PROTEIN DNAJ"/>
    <property type="match status" value="1"/>
</dbReference>
<comment type="caution">
    <text evidence="2">The sequence shown here is derived from an EMBL/GenBank/DDBJ whole genome shotgun (WGS) entry which is preliminary data.</text>
</comment>
<evidence type="ECO:0000313" key="2">
    <source>
        <dbReference type="EMBL" id="RRT79881.1"/>
    </source>
</evidence>
<reference evidence="2 3" key="1">
    <citation type="journal article" date="2014" name="Agronomy (Basel)">
        <title>A Draft Genome Sequence for Ensete ventricosum, the Drought-Tolerant Tree Against Hunger.</title>
        <authorList>
            <person name="Harrison J."/>
            <person name="Moore K.A."/>
            <person name="Paszkiewicz K."/>
            <person name="Jones T."/>
            <person name="Grant M."/>
            <person name="Ambacheew D."/>
            <person name="Muzemil S."/>
            <person name="Studholme D.J."/>
        </authorList>
    </citation>
    <scope>NUCLEOTIDE SEQUENCE [LARGE SCALE GENOMIC DNA]</scope>
</reference>
<dbReference type="GO" id="GO:0051087">
    <property type="term" value="F:protein-folding chaperone binding"/>
    <property type="evidence" value="ECO:0007669"/>
    <property type="project" value="TreeGrafter"/>
</dbReference>
<proteinExistence type="predicted"/>
<gene>
    <name evidence="2" type="ORF">B296_00022045</name>
</gene>
<evidence type="ECO:0000313" key="3">
    <source>
        <dbReference type="Proteomes" id="UP000287651"/>
    </source>
</evidence>
<dbReference type="PANTHER" id="PTHR24078">
    <property type="entry name" value="DNAJ HOMOLOG SUBFAMILY C MEMBER"/>
    <property type="match status" value="1"/>
</dbReference>